<dbReference type="GO" id="GO:0016740">
    <property type="term" value="F:transferase activity"/>
    <property type="evidence" value="ECO:0007669"/>
    <property type="project" value="UniProtKB-KW"/>
</dbReference>
<dbReference type="SUPFAM" id="SSF56112">
    <property type="entry name" value="Protein kinase-like (PK-like)"/>
    <property type="match status" value="1"/>
</dbReference>
<sequence>MQIHSRCTRHRGMILSHTEQNTGLRLQQTLAQWRQWRCDPPLPGAPHLLHPLQGGLSNYNYLVQAGAQKLVIRLDGVNPASHGLSRQAEWLALQSAASAGIAPMPRYFNPELGALVTDFHEAELAREPSVQELSRLLRNIHALPPRRHRVDLGDRFQNYLHQVQRGGTPGLPADHRKRLDALLTQSRELDQTAPVLTHNDLLPANLLCCRQSGNWLALDWEYCGMGTPWFDLAVASFGQGLDEQGRHQLLESYLRRPPTPQDSELLRIYGALAAYMSLVWHLVTDPEEAASLLEQRLPQFEGEVPSP</sequence>
<proteinExistence type="predicted"/>
<dbReference type="Gene3D" id="3.90.1200.10">
    <property type="match status" value="1"/>
</dbReference>
<keyword evidence="2" id="KW-0808">Transferase</keyword>
<dbReference type="EMBL" id="VTUX01000001">
    <property type="protein sequence ID" value="KAA1194461.1"/>
    <property type="molecule type" value="Genomic_DNA"/>
</dbReference>
<feature type="domain" description="Aminoglycoside phosphotransferase" evidence="1">
    <location>
        <begin position="50"/>
        <end position="254"/>
    </location>
</feature>
<dbReference type="Gene3D" id="3.30.200.20">
    <property type="entry name" value="Phosphorylase Kinase, domain 1"/>
    <property type="match status" value="1"/>
</dbReference>
<dbReference type="Pfam" id="PF01636">
    <property type="entry name" value="APH"/>
    <property type="match status" value="1"/>
</dbReference>
<dbReference type="InterPro" id="IPR052077">
    <property type="entry name" value="CcrZ_PhaseVar_Mediator"/>
</dbReference>
<keyword evidence="3" id="KW-1185">Reference proteome</keyword>
<gene>
    <name evidence="2" type="ORF">F0M18_03260</name>
</gene>
<organism evidence="2 3">
    <name type="scientific">Pseudohalioglobus sediminis</name>
    <dbReference type="NCBI Taxonomy" id="2606449"/>
    <lineage>
        <taxon>Bacteria</taxon>
        <taxon>Pseudomonadati</taxon>
        <taxon>Pseudomonadota</taxon>
        <taxon>Gammaproteobacteria</taxon>
        <taxon>Cellvibrionales</taxon>
        <taxon>Halieaceae</taxon>
        <taxon>Pseudohalioglobus</taxon>
    </lineage>
</organism>
<dbReference type="Proteomes" id="UP000323708">
    <property type="component" value="Unassembled WGS sequence"/>
</dbReference>
<dbReference type="AlphaFoldDB" id="A0A5B0X7X4"/>
<protein>
    <submittedName>
        <fullName evidence="2">Phosphotransferase</fullName>
    </submittedName>
</protein>
<dbReference type="PANTHER" id="PTHR40086:SF1">
    <property type="entry name" value="CELL CYCLE REGULATOR CCRZ"/>
    <property type="match status" value="1"/>
</dbReference>
<comment type="caution">
    <text evidence="2">The sequence shown here is derived from an EMBL/GenBank/DDBJ whole genome shotgun (WGS) entry which is preliminary data.</text>
</comment>
<evidence type="ECO:0000313" key="3">
    <source>
        <dbReference type="Proteomes" id="UP000323708"/>
    </source>
</evidence>
<name>A0A5B0X7X4_9GAMM</name>
<dbReference type="InterPro" id="IPR011009">
    <property type="entry name" value="Kinase-like_dom_sf"/>
</dbReference>
<accession>A0A5B0X7X4</accession>
<evidence type="ECO:0000313" key="2">
    <source>
        <dbReference type="EMBL" id="KAA1194461.1"/>
    </source>
</evidence>
<dbReference type="PANTHER" id="PTHR40086">
    <property type="entry name" value="PHOSPHOTRANSFERASE YTMP-RELATED"/>
    <property type="match status" value="1"/>
</dbReference>
<reference evidence="2 3" key="1">
    <citation type="submission" date="2019-09" db="EMBL/GenBank/DDBJ databases">
        <authorList>
            <person name="Chen X.-Y."/>
        </authorList>
    </citation>
    <scope>NUCLEOTIDE SEQUENCE [LARGE SCALE GENOMIC DNA]</scope>
    <source>
        <strain evidence="2 3">NY5</strain>
    </source>
</reference>
<evidence type="ECO:0000259" key="1">
    <source>
        <dbReference type="Pfam" id="PF01636"/>
    </source>
</evidence>
<dbReference type="CDD" id="cd05151">
    <property type="entry name" value="ChoK-like"/>
    <property type="match status" value="1"/>
</dbReference>
<dbReference type="InterPro" id="IPR002575">
    <property type="entry name" value="Aminoglycoside_PTrfase"/>
</dbReference>